<accession>A0ABS5PMK5</accession>
<dbReference type="InterPro" id="IPR030949">
    <property type="entry name" value="ECF_S_folate_fam"/>
</dbReference>
<evidence type="ECO:0000313" key="3">
    <source>
        <dbReference type="Proteomes" id="UP000746471"/>
    </source>
</evidence>
<proteinExistence type="predicted"/>
<keyword evidence="3" id="KW-1185">Reference proteome</keyword>
<feature type="transmembrane region" description="Helical" evidence="1">
    <location>
        <begin position="52"/>
        <end position="78"/>
    </location>
</feature>
<comment type="caution">
    <text evidence="2">The sequence shown here is derived from an EMBL/GenBank/DDBJ whole genome shotgun (WGS) entry which is preliminary data.</text>
</comment>
<dbReference type="NCBIfam" id="TIGR04518">
    <property type="entry name" value="ECF_S_folT_fam"/>
    <property type="match status" value="1"/>
</dbReference>
<feature type="transmembrane region" description="Helical" evidence="1">
    <location>
        <begin position="116"/>
        <end position="141"/>
    </location>
</feature>
<feature type="transmembrane region" description="Helical" evidence="1">
    <location>
        <begin position="20"/>
        <end position="40"/>
    </location>
</feature>
<protein>
    <submittedName>
        <fullName evidence="2">Folate family ECF transporter S component</fullName>
    </submittedName>
</protein>
<dbReference type="Gene3D" id="1.10.1760.20">
    <property type="match status" value="1"/>
</dbReference>
<name>A0ABS5PMK5_9FIRM</name>
<evidence type="ECO:0000256" key="1">
    <source>
        <dbReference type="SAM" id="Phobius"/>
    </source>
</evidence>
<feature type="transmembrane region" description="Helical" evidence="1">
    <location>
        <begin position="228"/>
        <end position="249"/>
    </location>
</feature>
<feature type="transmembrane region" description="Helical" evidence="1">
    <location>
        <begin position="84"/>
        <end position="104"/>
    </location>
</feature>
<feature type="transmembrane region" description="Helical" evidence="1">
    <location>
        <begin position="187"/>
        <end position="208"/>
    </location>
</feature>
<dbReference type="RefSeq" id="WP_213236270.1">
    <property type="nucleotide sequence ID" value="NZ_JAHBCL010000010.1"/>
</dbReference>
<dbReference type="InterPro" id="IPR009825">
    <property type="entry name" value="ECF_substrate-spec-like"/>
</dbReference>
<gene>
    <name evidence="2" type="ORF">KHM83_06945</name>
</gene>
<dbReference type="Pfam" id="PF07155">
    <property type="entry name" value="ECF-ribofla_trS"/>
    <property type="match status" value="1"/>
</dbReference>
<dbReference type="Proteomes" id="UP000746471">
    <property type="component" value="Unassembled WGS sequence"/>
</dbReference>
<evidence type="ECO:0000313" key="2">
    <source>
        <dbReference type="EMBL" id="MBS7526409.1"/>
    </source>
</evidence>
<keyword evidence="1" id="KW-1133">Transmembrane helix</keyword>
<keyword evidence="1" id="KW-0812">Transmembrane</keyword>
<dbReference type="EMBL" id="JAHBCL010000010">
    <property type="protein sequence ID" value="MBS7526409.1"/>
    <property type="molecule type" value="Genomic_DNA"/>
</dbReference>
<reference evidence="2 3" key="1">
    <citation type="submission" date="2021-05" db="EMBL/GenBank/DDBJ databases">
        <title>Fusibacter ferrireducens sp. nov., an anaerobic, sulfur- and Fe-reducing bacterium isolated from the mangrove sediment.</title>
        <authorList>
            <person name="Qiu D."/>
        </authorList>
    </citation>
    <scope>NUCLEOTIDE SEQUENCE [LARGE SCALE GENOMIC DNA]</scope>
    <source>
        <strain evidence="2 3">DSM 12116</strain>
    </source>
</reference>
<sequence length="257" mass="27946">MNRNGKFKIATDTLVKAGLLAAISIVLTRVFSIMIPLGGIPALRLGFGSLPIMIAGLLFGPIVGGLTGVVADLIGVMLNPMGGSFFPGFTLSAAMNGILAGLLFQTFKIHKRKLNYNIANAIVILMFLLIVIGIMVVYGVITFENGKPVYSEPMALFVISIAFVMSIIFMLIPAVQPKKLKLQQAVYGYDKIAFAVTLDYLVISLGLNTKWLSMMYGKGVLAFFPGRIVAAIAIIPIYTFILFTLSRLLHFEHLVRK</sequence>
<organism evidence="2 3">
    <name type="scientific">Fusibacter paucivorans</name>
    <dbReference type="NCBI Taxonomy" id="76009"/>
    <lineage>
        <taxon>Bacteria</taxon>
        <taxon>Bacillati</taxon>
        <taxon>Bacillota</taxon>
        <taxon>Clostridia</taxon>
        <taxon>Eubacteriales</taxon>
        <taxon>Eubacteriales Family XII. Incertae Sedis</taxon>
        <taxon>Fusibacter</taxon>
    </lineage>
</organism>
<feature type="transmembrane region" description="Helical" evidence="1">
    <location>
        <begin position="153"/>
        <end position="175"/>
    </location>
</feature>
<keyword evidence="1" id="KW-0472">Membrane</keyword>